<protein>
    <recommendedName>
        <fullName evidence="8">Molybdenum cofactor guanylyltransferase</fullName>
        <shortName evidence="8">MoCo guanylyltransferase</shortName>
        <ecNumber evidence="8">2.7.7.77</ecNumber>
    </recommendedName>
    <alternativeName>
        <fullName evidence="8">GTP:molybdopterin guanylyltransferase</fullName>
    </alternativeName>
    <alternativeName>
        <fullName evidence="8">Mo-MPT guanylyltransferase</fullName>
    </alternativeName>
    <alternativeName>
        <fullName evidence="8">Molybdopterin guanylyltransferase</fullName>
    </alternativeName>
    <alternativeName>
        <fullName evidence="8">Molybdopterin-guanine dinucleotide synthase</fullName>
        <shortName evidence="8">MGD synthase</shortName>
    </alternativeName>
</protein>
<keyword evidence="6 8" id="KW-0342">GTP-binding</keyword>
<comment type="caution">
    <text evidence="10">The sequence shown here is derived from an EMBL/GenBank/DDBJ whole genome shotgun (WGS) entry which is preliminary data.</text>
</comment>
<dbReference type="EC" id="2.7.7.77" evidence="8"/>
<dbReference type="AlphaFoldDB" id="A0A916YKP0"/>
<dbReference type="OrthoDB" id="9788394at2"/>
<dbReference type="GO" id="GO:0046872">
    <property type="term" value="F:metal ion binding"/>
    <property type="evidence" value="ECO:0007669"/>
    <property type="project" value="UniProtKB-KW"/>
</dbReference>
<dbReference type="EMBL" id="BMIO01000007">
    <property type="protein sequence ID" value="GGD48857.1"/>
    <property type="molecule type" value="Genomic_DNA"/>
</dbReference>
<dbReference type="InterPro" id="IPR013482">
    <property type="entry name" value="Molybde_CF_guanTrfase"/>
</dbReference>
<dbReference type="InterPro" id="IPR029044">
    <property type="entry name" value="Nucleotide-diphossugar_trans"/>
</dbReference>
<organism evidence="10 11">
    <name type="scientific">Croceicoccus pelagius</name>
    <dbReference type="NCBI Taxonomy" id="1703341"/>
    <lineage>
        <taxon>Bacteria</taxon>
        <taxon>Pseudomonadati</taxon>
        <taxon>Pseudomonadota</taxon>
        <taxon>Alphaproteobacteria</taxon>
        <taxon>Sphingomonadales</taxon>
        <taxon>Erythrobacteraceae</taxon>
        <taxon>Croceicoccus</taxon>
    </lineage>
</organism>
<dbReference type="GO" id="GO:0005525">
    <property type="term" value="F:GTP binding"/>
    <property type="evidence" value="ECO:0007669"/>
    <property type="project" value="UniProtKB-UniRule"/>
</dbReference>
<evidence type="ECO:0000256" key="8">
    <source>
        <dbReference type="HAMAP-Rule" id="MF_00316"/>
    </source>
</evidence>
<evidence type="ECO:0000313" key="10">
    <source>
        <dbReference type="EMBL" id="GGD48857.1"/>
    </source>
</evidence>
<feature type="binding site" evidence="8">
    <location>
        <position position="96"/>
    </location>
    <ligand>
        <name>GTP</name>
        <dbReference type="ChEBI" id="CHEBI:37565"/>
    </ligand>
</feature>
<comment type="similarity">
    <text evidence="8">Belongs to the MobA family.</text>
</comment>
<dbReference type="InterPro" id="IPR025877">
    <property type="entry name" value="MobA-like_NTP_Trfase"/>
</dbReference>
<dbReference type="CDD" id="cd02503">
    <property type="entry name" value="MobA"/>
    <property type="match status" value="1"/>
</dbReference>
<comment type="caution">
    <text evidence="8">Lacks conserved residue(s) required for the propagation of feature annotation.</text>
</comment>
<dbReference type="HAMAP" id="MF_00316">
    <property type="entry name" value="MobA"/>
    <property type="match status" value="1"/>
</dbReference>
<comment type="subcellular location">
    <subcellularLocation>
        <location evidence="8">Cytoplasm</location>
    </subcellularLocation>
</comment>
<keyword evidence="5 8" id="KW-0460">Magnesium</keyword>
<dbReference type="Pfam" id="PF12804">
    <property type="entry name" value="NTP_transf_3"/>
    <property type="match status" value="1"/>
</dbReference>
<evidence type="ECO:0000259" key="9">
    <source>
        <dbReference type="Pfam" id="PF12804"/>
    </source>
</evidence>
<evidence type="ECO:0000256" key="7">
    <source>
        <dbReference type="ARBA" id="ARBA00023150"/>
    </source>
</evidence>
<keyword evidence="3 8" id="KW-0479">Metal-binding</keyword>
<evidence type="ECO:0000256" key="6">
    <source>
        <dbReference type="ARBA" id="ARBA00023134"/>
    </source>
</evidence>
<sequence length="177" mass="18406">MTVETILGCVLAGGESTRFGSDKALAKLDGQTLMDRAVAALFGFCEAVVVVGRAEASVPTVADWPQAGMGPLGGLAGALRHARDNGFFAVLTCGVDSVNLPADLLDHLSPGPACAESQPVIGLWPVSALPTLEQILTGAERRSVLHFAERAGARLIDLPEPPANVNTPEDLDRLQQA</sequence>
<dbReference type="PANTHER" id="PTHR19136">
    <property type="entry name" value="MOLYBDENUM COFACTOR GUANYLYLTRANSFERASE"/>
    <property type="match status" value="1"/>
</dbReference>
<comment type="catalytic activity">
    <reaction evidence="8">
        <text>Mo-molybdopterin + GTP + H(+) = Mo-molybdopterin guanine dinucleotide + diphosphate</text>
        <dbReference type="Rhea" id="RHEA:34243"/>
        <dbReference type="ChEBI" id="CHEBI:15378"/>
        <dbReference type="ChEBI" id="CHEBI:33019"/>
        <dbReference type="ChEBI" id="CHEBI:37565"/>
        <dbReference type="ChEBI" id="CHEBI:71302"/>
        <dbReference type="ChEBI" id="CHEBI:71310"/>
        <dbReference type="EC" id="2.7.7.77"/>
    </reaction>
</comment>
<comment type="function">
    <text evidence="8">Transfers a GMP moiety from GTP to Mo-molybdopterin (Mo-MPT) cofactor (Moco or molybdenum cofactor) to form Mo-molybdopterin guanine dinucleotide (Mo-MGD) cofactor.</text>
</comment>
<dbReference type="SUPFAM" id="SSF53448">
    <property type="entry name" value="Nucleotide-diphospho-sugar transferases"/>
    <property type="match status" value="1"/>
</dbReference>
<evidence type="ECO:0000256" key="1">
    <source>
        <dbReference type="ARBA" id="ARBA00022490"/>
    </source>
</evidence>
<name>A0A916YKP0_9SPHN</name>
<keyword evidence="11" id="KW-1185">Reference proteome</keyword>
<dbReference type="Proteomes" id="UP000598997">
    <property type="component" value="Unassembled WGS sequence"/>
</dbReference>
<keyword evidence="10" id="KW-0548">Nucleotidyltransferase</keyword>
<keyword evidence="4 8" id="KW-0547">Nucleotide-binding</keyword>
<evidence type="ECO:0000256" key="5">
    <source>
        <dbReference type="ARBA" id="ARBA00022842"/>
    </source>
</evidence>
<evidence type="ECO:0000256" key="3">
    <source>
        <dbReference type="ARBA" id="ARBA00022723"/>
    </source>
</evidence>
<evidence type="ECO:0000256" key="4">
    <source>
        <dbReference type="ARBA" id="ARBA00022741"/>
    </source>
</evidence>
<comment type="domain">
    <text evidence="8">The N-terminal domain determines nucleotide recognition and specific binding, while the C-terminal domain determines the specific binding to the target protein.</text>
</comment>
<comment type="cofactor">
    <cofactor evidence="8">
        <name>Mg(2+)</name>
        <dbReference type="ChEBI" id="CHEBI:18420"/>
    </cofactor>
</comment>
<proteinExistence type="inferred from homology"/>
<keyword evidence="2 8" id="KW-0808">Transferase</keyword>
<feature type="binding site" evidence="8">
    <location>
        <position position="63"/>
    </location>
    <ligand>
        <name>GTP</name>
        <dbReference type="ChEBI" id="CHEBI:37565"/>
    </ligand>
</feature>
<feature type="binding site" evidence="8">
    <location>
        <position position="23"/>
    </location>
    <ligand>
        <name>GTP</name>
        <dbReference type="ChEBI" id="CHEBI:37565"/>
    </ligand>
</feature>
<feature type="domain" description="MobA-like NTP transferase" evidence="9">
    <location>
        <begin position="8"/>
        <end position="146"/>
    </location>
</feature>
<evidence type="ECO:0000313" key="11">
    <source>
        <dbReference type="Proteomes" id="UP000598997"/>
    </source>
</evidence>
<dbReference type="PANTHER" id="PTHR19136:SF81">
    <property type="entry name" value="MOLYBDENUM COFACTOR GUANYLYLTRANSFERASE"/>
    <property type="match status" value="1"/>
</dbReference>
<comment type="subunit">
    <text evidence="8">Monomer.</text>
</comment>
<reference evidence="10 11" key="1">
    <citation type="journal article" date="2014" name="Int. J. Syst. Evol. Microbiol.">
        <title>Complete genome sequence of Corynebacterium casei LMG S-19264T (=DSM 44701T), isolated from a smear-ripened cheese.</title>
        <authorList>
            <consortium name="US DOE Joint Genome Institute (JGI-PGF)"/>
            <person name="Walter F."/>
            <person name="Albersmeier A."/>
            <person name="Kalinowski J."/>
            <person name="Ruckert C."/>
        </authorList>
    </citation>
    <scope>NUCLEOTIDE SEQUENCE [LARGE SCALE GENOMIC DNA]</scope>
    <source>
        <strain evidence="10 11">CGMCC 1.15358</strain>
    </source>
</reference>
<dbReference type="Gene3D" id="3.90.550.10">
    <property type="entry name" value="Spore Coat Polysaccharide Biosynthesis Protein SpsA, Chain A"/>
    <property type="match status" value="1"/>
</dbReference>
<feature type="binding site" evidence="8">
    <location>
        <position position="96"/>
    </location>
    <ligand>
        <name>Mg(2+)</name>
        <dbReference type="ChEBI" id="CHEBI:18420"/>
    </ligand>
</feature>
<dbReference type="GO" id="GO:0061603">
    <property type="term" value="F:molybdenum cofactor guanylyltransferase activity"/>
    <property type="evidence" value="ECO:0007669"/>
    <property type="project" value="UniProtKB-EC"/>
</dbReference>
<keyword evidence="7 8" id="KW-0501">Molybdenum cofactor biosynthesis</keyword>
<gene>
    <name evidence="8 10" type="primary">mobA</name>
    <name evidence="10" type="ORF">GCM10010989_23880</name>
</gene>
<accession>A0A916YKP0</accession>
<keyword evidence="1 8" id="KW-0963">Cytoplasm</keyword>
<feature type="binding site" evidence="8">
    <location>
        <begin position="11"/>
        <end position="13"/>
    </location>
    <ligand>
        <name>GTP</name>
        <dbReference type="ChEBI" id="CHEBI:37565"/>
    </ligand>
</feature>
<evidence type="ECO:0000256" key="2">
    <source>
        <dbReference type="ARBA" id="ARBA00022679"/>
    </source>
</evidence>
<dbReference type="RefSeq" id="WP_066763887.1">
    <property type="nucleotide sequence ID" value="NZ_LYWY01000034.1"/>
</dbReference>
<dbReference type="GO" id="GO:0005737">
    <property type="term" value="C:cytoplasm"/>
    <property type="evidence" value="ECO:0007669"/>
    <property type="project" value="UniProtKB-SubCell"/>
</dbReference>
<dbReference type="GO" id="GO:0006777">
    <property type="term" value="P:Mo-molybdopterin cofactor biosynthetic process"/>
    <property type="evidence" value="ECO:0007669"/>
    <property type="project" value="UniProtKB-KW"/>
</dbReference>